<organism evidence="2 3">
    <name type="scientific">Muriicola soli</name>
    <dbReference type="NCBI Taxonomy" id="2507538"/>
    <lineage>
        <taxon>Bacteria</taxon>
        <taxon>Pseudomonadati</taxon>
        <taxon>Bacteroidota</taxon>
        <taxon>Flavobacteriia</taxon>
        <taxon>Flavobacteriales</taxon>
        <taxon>Flavobacteriaceae</taxon>
        <taxon>Muriicola</taxon>
    </lineage>
</organism>
<feature type="region of interest" description="Disordered" evidence="1">
    <location>
        <begin position="647"/>
        <end position="682"/>
    </location>
</feature>
<dbReference type="OrthoDB" id="779545at2"/>
<accession>A0A411E960</accession>
<reference evidence="2 3" key="1">
    <citation type="submission" date="2019-01" db="EMBL/GenBank/DDBJ databases">
        <title>Muriicola soli sp. nov., isolated from soil.</title>
        <authorList>
            <person name="Kang H.J."/>
            <person name="Kim S.B."/>
        </authorList>
    </citation>
    <scope>NUCLEOTIDE SEQUENCE [LARGE SCALE GENOMIC DNA]</scope>
    <source>
        <strain evidence="2 3">MMS17-SY002</strain>
    </source>
</reference>
<gene>
    <name evidence="2" type="ORF">EQY75_06625</name>
</gene>
<dbReference type="KEGG" id="mur:EQY75_06625"/>
<evidence type="ECO:0000313" key="2">
    <source>
        <dbReference type="EMBL" id="QBA64229.1"/>
    </source>
</evidence>
<dbReference type="RefSeq" id="WP_129604074.1">
    <property type="nucleotide sequence ID" value="NZ_CP035544.1"/>
</dbReference>
<dbReference type="Proteomes" id="UP000290889">
    <property type="component" value="Chromosome"/>
</dbReference>
<keyword evidence="3" id="KW-1185">Reference proteome</keyword>
<evidence type="ECO:0000256" key="1">
    <source>
        <dbReference type="SAM" id="MobiDB-lite"/>
    </source>
</evidence>
<sequence length="800" mass="91301">MEKIFWELYNADSETEVKKIIKKHQIFHDNENWKPYGGNKGNFGTFESQQNHPVPALIEKITNSIDATLIKDCKLNGLDPKSNEAPKSMSEAVELFYGVRNGEIGELTNTERRELAENIQVIATGDKKQPSITIFDMGEGQLPSEFENTFLSLHKNNKASIQFVQGKYNMGSTGAVVFCGEKKYQLIASKRNKKLNKGIESEIGFTLVRRHPLSSNSDDGKIKATWYEYFSPNGNIPSFKSVKLDLGLYNRTFEYGSIVKLYSYQLPRGSRSDLTLDLWRDLNQYMYHLPLPISVYENREYAGKTPNKPVLGNRTRIIIDSRDKVEKIIEFAIPKESGLGDIPIQVIIFKNEVPHNDFIKNKSIIFTQNGQVHGSEGQSFISQSLGFSLIKQHTLIHVDCTNIPTEIRQDLFMSNRTHLKQGPKTEKLIDEIISLLKNDKELKKLNNDRKNSLLRDSSSDKDLLASFLSKLPVDKDVLNLLKKNGSLNFLKSKGTQFIGKNVNGKKNGKKLNRFPGIFNVNLKENKEGKLYRTIPLNSNGIVTIETDVEDDYLFRPIEKGEFQIEVLQKQNQTDKPVDLNPNPNPNITSDVLTVNRVGPSDGTIKLLIKPNEKAKVGDLLEVKAKLTSPGKDFNCVFDVKVDEKISKPKEKDKNPTESFPNLPIPKKAYKKPDNENDTAWDNPNLNWTGEDIVKVMPETNESGELLVEAIIINMDSYSLLSFMSKNQINTEKEIKFIKDKYFLSIYLHSLFLFSIMQKMRRDDDHLKPIDVEEFISKMIKPYASFLLYENYHIEKFAFAE</sequence>
<dbReference type="EMBL" id="CP035544">
    <property type="protein sequence ID" value="QBA64229.1"/>
    <property type="molecule type" value="Genomic_DNA"/>
</dbReference>
<name>A0A411E960_9FLAO</name>
<protein>
    <submittedName>
        <fullName evidence="2">Uncharacterized protein</fullName>
    </submittedName>
</protein>
<proteinExistence type="predicted"/>
<dbReference type="AlphaFoldDB" id="A0A411E960"/>
<evidence type="ECO:0000313" key="3">
    <source>
        <dbReference type="Proteomes" id="UP000290889"/>
    </source>
</evidence>